<evidence type="ECO:0000256" key="1">
    <source>
        <dbReference type="SAM" id="Phobius"/>
    </source>
</evidence>
<organism evidence="3 4">
    <name type="scientific">Pseudoprevotella muciniphila</name>
    <dbReference type="NCBI Taxonomy" id="2133944"/>
    <lineage>
        <taxon>Bacteria</taxon>
        <taxon>Pseudomonadati</taxon>
        <taxon>Bacteroidota</taxon>
        <taxon>Bacteroidia</taxon>
        <taxon>Bacteroidales</taxon>
        <taxon>Prevotellaceae</taxon>
        <taxon>Pseudoprevotella</taxon>
    </lineage>
</organism>
<feature type="transmembrane region" description="Helical" evidence="1">
    <location>
        <begin position="69"/>
        <end position="91"/>
    </location>
</feature>
<dbReference type="Proteomes" id="UP000249375">
    <property type="component" value="Chromosome"/>
</dbReference>
<proteinExistence type="predicted"/>
<dbReference type="CDD" id="cd07385">
    <property type="entry name" value="MPP_YkuE_C"/>
    <property type="match status" value="1"/>
</dbReference>
<reference evidence="3 4" key="1">
    <citation type="submission" date="2018-11" db="EMBL/GenBank/DDBJ databases">
        <authorList>
            <person name="Na S.W."/>
            <person name="Baik M."/>
        </authorList>
    </citation>
    <scope>NUCLEOTIDE SEQUENCE [LARGE SCALE GENOMIC DNA]</scope>
    <source>
        <strain evidence="3 4">E39</strain>
    </source>
</reference>
<dbReference type="OrthoDB" id="9780884at2"/>
<evidence type="ECO:0000259" key="2">
    <source>
        <dbReference type="Pfam" id="PF00149"/>
    </source>
</evidence>
<dbReference type="InterPro" id="IPR004843">
    <property type="entry name" value="Calcineurin-like_PHP"/>
</dbReference>
<sequence>MFVILFVVLIVGHIYVGMHIWRILPIPTWAKIIVISLMGIAFLMLFVGISPLQNHFSMPVATTVYETGTSWIIILLYLAILFLILDLGRLCTIVPAQFLKSSWIGTISVTAIITGIFIYGNIHYNEKIREEMSIATEKPIGHQKKILLVSDMHIGYHNNRAELARWIDLLNAEHADAILVAGDIIDGAIRPVSEERMWEELRRLNAPVYACLGNHEYITGLRESTEFYKKAGITLLRDSVATLQNINIIGRDDRSNQARKSTAELVKGIDNKQFTILLDHQPYNLEESEQAGIDLQFSGHTHHGQVWPLNWVTDALYEKAFGQHQRGNTRYYISSGLGIWGGKFRIGTRSEYVVLTITKVE</sequence>
<dbReference type="InterPro" id="IPR051158">
    <property type="entry name" value="Metallophosphoesterase_sf"/>
</dbReference>
<dbReference type="InterPro" id="IPR029052">
    <property type="entry name" value="Metallo-depent_PP-like"/>
</dbReference>
<dbReference type="EMBL" id="CP033459">
    <property type="protein sequence ID" value="QFQ13715.1"/>
    <property type="molecule type" value="Genomic_DNA"/>
</dbReference>
<dbReference type="SUPFAM" id="SSF56300">
    <property type="entry name" value="Metallo-dependent phosphatases"/>
    <property type="match status" value="1"/>
</dbReference>
<gene>
    <name evidence="3" type="ORF">C7Y71_004620</name>
</gene>
<keyword evidence="1" id="KW-0812">Transmembrane</keyword>
<dbReference type="PANTHER" id="PTHR31302:SF0">
    <property type="entry name" value="TRANSMEMBRANE PROTEIN WITH METALLOPHOSPHOESTERASE DOMAIN"/>
    <property type="match status" value="1"/>
</dbReference>
<accession>A0A5P8E9K0</accession>
<dbReference type="PANTHER" id="PTHR31302">
    <property type="entry name" value="TRANSMEMBRANE PROTEIN WITH METALLOPHOSPHOESTERASE DOMAIN-RELATED"/>
    <property type="match status" value="1"/>
</dbReference>
<name>A0A5P8E9K0_9BACT</name>
<feature type="domain" description="Calcineurin-like phosphoesterase" evidence="2">
    <location>
        <begin position="145"/>
        <end position="303"/>
    </location>
</feature>
<keyword evidence="4" id="KW-1185">Reference proteome</keyword>
<dbReference type="Pfam" id="PF00149">
    <property type="entry name" value="Metallophos"/>
    <property type="match status" value="1"/>
</dbReference>
<feature type="transmembrane region" description="Helical" evidence="1">
    <location>
        <begin position="103"/>
        <end position="122"/>
    </location>
</feature>
<dbReference type="AlphaFoldDB" id="A0A5P8E9K0"/>
<keyword evidence="1" id="KW-1133">Transmembrane helix</keyword>
<dbReference type="Gene3D" id="3.60.21.10">
    <property type="match status" value="1"/>
</dbReference>
<evidence type="ECO:0000313" key="4">
    <source>
        <dbReference type="Proteomes" id="UP000249375"/>
    </source>
</evidence>
<evidence type="ECO:0000313" key="3">
    <source>
        <dbReference type="EMBL" id="QFQ13715.1"/>
    </source>
</evidence>
<protein>
    <submittedName>
        <fullName evidence="3">Metallophosphoesterase</fullName>
    </submittedName>
</protein>
<feature type="transmembrane region" description="Helical" evidence="1">
    <location>
        <begin position="29"/>
        <end position="49"/>
    </location>
</feature>
<dbReference type="GO" id="GO:0016787">
    <property type="term" value="F:hydrolase activity"/>
    <property type="evidence" value="ECO:0007669"/>
    <property type="project" value="InterPro"/>
</dbReference>
<keyword evidence="1" id="KW-0472">Membrane</keyword>
<dbReference type="KEGG" id="alq:C7Y71_004620"/>
<feature type="transmembrane region" description="Helical" evidence="1">
    <location>
        <begin position="6"/>
        <end position="24"/>
    </location>
</feature>